<keyword evidence="1" id="KW-0378">Hydrolase</keyword>
<name>A0A2G1DMN5_AGGAC</name>
<dbReference type="EMBL" id="PCGW01000026">
    <property type="protein sequence ID" value="PHO19785.1"/>
    <property type="molecule type" value="Genomic_DNA"/>
</dbReference>
<evidence type="ECO:0000313" key="2">
    <source>
        <dbReference type="Proteomes" id="UP000226080"/>
    </source>
</evidence>
<evidence type="ECO:0000313" key="1">
    <source>
        <dbReference type="EMBL" id="PHO19785.1"/>
    </source>
</evidence>
<keyword evidence="2" id="KW-1185">Reference proteome</keyword>
<accession>A0A2G1DMN5</accession>
<proteinExistence type="predicted"/>
<gene>
    <name evidence="1" type="ORF">CQR80_10575</name>
</gene>
<reference evidence="1 2" key="1">
    <citation type="submission" date="2017-10" db="EMBL/GenBank/DDBJ databases">
        <title>Draft genome sequences of Aggregatibacter actinomycetemcomitans strains 310a and 310b.</title>
        <authorList>
            <person name="May A.C."/>
            <person name="Ohta H."/>
            <person name="Maeda H."/>
            <person name="Kokeguchi S."/>
            <person name="Cugini C."/>
        </authorList>
    </citation>
    <scope>NUCLEOTIDE SEQUENCE [LARGE SCALE GENOMIC DNA]</scope>
    <source>
        <strain evidence="1 2">310b</strain>
    </source>
</reference>
<organism evidence="1 2">
    <name type="scientific">Aggregatibacter actinomycetemcomitans</name>
    <name type="common">Actinobacillus actinomycetemcomitans</name>
    <name type="synonym">Haemophilus actinomycetemcomitans</name>
    <dbReference type="NCBI Taxonomy" id="714"/>
    <lineage>
        <taxon>Bacteria</taxon>
        <taxon>Pseudomonadati</taxon>
        <taxon>Pseudomonadota</taxon>
        <taxon>Gammaproteobacteria</taxon>
        <taxon>Pasteurellales</taxon>
        <taxon>Pasteurellaceae</taxon>
        <taxon>Aggregatibacter</taxon>
    </lineage>
</organism>
<feature type="non-terminal residue" evidence="1">
    <location>
        <position position="49"/>
    </location>
</feature>
<comment type="caution">
    <text evidence="1">The sequence shown here is derived from an EMBL/GenBank/DDBJ whole genome shotgun (WGS) entry which is preliminary data.</text>
</comment>
<dbReference type="Proteomes" id="UP000226080">
    <property type="component" value="Unassembled WGS sequence"/>
</dbReference>
<protein>
    <submittedName>
        <fullName evidence="1">Glycoside hydrolase family 19</fullName>
    </submittedName>
</protein>
<sequence>MSEQKKQTVLNLTKHNQFESPEIPNVAYPLKPKNNTNVSQQYFNCLAGD</sequence>
<dbReference type="GO" id="GO:0016787">
    <property type="term" value="F:hydrolase activity"/>
    <property type="evidence" value="ECO:0007669"/>
    <property type="project" value="UniProtKB-KW"/>
</dbReference>